<accession>A0ACB8SAA6</accession>
<evidence type="ECO:0000313" key="1">
    <source>
        <dbReference type="EMBL" id="KAI0053529.1"/>
    </source>
</evidence>
<sequence length="480" mass="52202">IPSPSQTRKASKRVASPPTSPSRLPAQLPAHLLPCLHSQRRAILALLQKPSIRALDDNDQEPTPNQITARQLKELLTGTVERGEGNSCLLIGPRGSGKTRIVEGTVAALSMPPIVIRLSGYAQSDDRLALREIASQLAQQTGHSYDLETSPGEDEDDNPFTSVDPSIPLPPPSHLPTLISSLPSLARPSIVILEAFDLFALHGRQALLYCLLDTAQSCRASNSSKGIAVVGVTTRVDTVNLLEKRVKSRFSGRMLRTAGPADIDEWTWVARNVLSAPIADPTGEWEPMWSQAVERFLSERSVKEALLDTFSLTKDVRMLTQILASPCHLYRHVTGPILSLSPESPFPTASHLSVSVSAQRCPPTFPFLPALPYPGICLLIAAVHAGTAGHESVTFEMLHESFRTQVRTSQSAPVQVDGGSIGMAFEHLVSVQVFSPMAGTSSYVAREFVRHRCMVERDAVKKAVDASGQTNLKKWFNRAQ</sequence>
<reference evidence="1" key="1">
    <citation type="submission" date="2021-02" db="EMBL/GenBank/DDBJ databases">
        <authorList>
            <consortium name="DOE Joint Genome Institute"/>
            <person name="Ahrendt S."/>
            <person name="Looney B.P."/>
            <person name="Miyauchi S."/>
            <person name="Morin E."/>
            <person name="Drula E."/>
            <person name="Courty P.E."/>
            <person name="Chicoki N."/>
            <person name="Fauchery L."/>
            <person name="Kohler A."/>
            <person name="Kuo A."/>
            <person name="Labutti K."/>
            <person name="Pangilinan J."/>
            <person name="Lipzen A."/>
            <person name="Riley R."/>
            <person name="Andreopoulos W."/>
            <person name="He G."/>
            <person name="Johnson J."/>
            <person name="Barry K.W."/>
            <person name="Grigoriev I.V."/>
            <person name="Nagy L."/>
            <person name="Hibbett D."/>
            <person name="Henrissat B."/>
            <person name="Matheny P.B."/>
            <person name="Labbe J."/>
            <person name="Martin F."/>
        </authorList>
    </citation>
    <scope>NUCLEOTIDE SEQUENCE</scope>
    <source>
        <strain evidence="1">FP105234-sp</strain>
    </source>
</reference>
<protein>
    <submittedName>
        <fullName evidence="1">Uncharacterized protein</fullName>
    </submittedName>
</protein>
<dbReference type="EMBL" id="MU275839">
    <property type="protein sequence ID" value="KAI0053529.1"/>
    <property type="molecule type" value="Genomic_DNA"/>
</dbReference>
<keyword evidence="2" id="KW-1185">Reference proteome</keyword>
<name>A0ACB8SAA6_9AGAM</name>
<reference evidence="1" key="2">
    <citation type="journal article" date="2022" name="New Phytol.">
        <title>Evolutionary transition to the ectomycorrhizal habit in the genomes of a hyperdiverse lineage of mushroom-forming fungi.</title>
        <authorList>
            <person name="Looney B."/>
            <person name="Miyauchi S."/>
            <person name="Morin E."/>
            <person name="Drula E."/>
            <person name="Courty P.E."/>
            <person name="Kohler A."/>
            <person name="Kuo A."/>
            <person name="LaButti K."/>
            <person name="Pangilinan J."/>
            <person name="Lipzen A."/>
            <person name="Riley R."/>
            <person name="Andreopoulos W."/>
            <person name="He G."/>
            <person name="Johnson J."/>
            <person name="Nolan M."/>
            <person name="Tritt A."/>
            <person name="Barry K.W."/>
            <person name="Grigoriev I.V."/>
            <person name="Nagy L.G."/>
            <person name="Hibbett D."/>
            <person name="Henrissat B."/>
            <person name="Matheny P.B."/>
            <person name="Labbe J."/>
            <person name="Martin F.M."/>
        </authorList>
    </citation>
    <scope>NUCLEOTIDE SEQUENCE</scope>
    <source>
        <strain evidence="1">FP105234-sp</strain>
    </source>
</reference>
<gene>
    <name evidence="1" type="ORF">FA95DRAFT_1632062</name>
</gene>
<dbReference type="Proteomes" id="UP000814033">
    <property type="component" value="Unassembled WGS sequence"/>
</dbReference>
<proteinExistence type="predicted"/>
<organism evidence="1 2">
    <name type="scientific">Auriscalpium vulgare</name>
    <dbReference type="NCBI Taxonomy" id="40419"/>
    <lineage>
        <taxon>Eukaryota</taxon>
        <taxon>Fungi</taxon>
        <taxon>Dikarya</taxon>
        <taxon>Basidiomycota</taxon>
        <taxon>Agaricomycotina</taxon>
        <taxon>Agaricomycetes</taxon>
        <taxon>Russulales</taxon>
        <taxon>Auriscalpiaceae</taxon>
        <taxon>Auriscalpium</taxon>
    </lineage>
</organism>
<evidence type="ECO:0000313" key="2">
    <source>
        <dbReference type="Proteomes" id="UP000814033"/>
    </source>
</evidence>
<comment type="caution">
    <text evidence="1">The sequence shown here is derived from an EMBL/GenBank/DDBJ whole genome shotgun (WGS) entry which is preliminary data.</text>
</comment>
<feature type="non-terminal residue" evidence="1">
    <location>
        <position position="1"/>
    </location>
</feature>